<dbReference type="Proteomes" id="UP000279259">
    <property type="component" value="Unassembled WGS sequence"/>
</dbReference>
<dbReference type="AlphaFoldDB" id="A0A427Y8L5"/>
<dbReference type="EMBL" id="RSCD01000017">
    <property type="protein sequence ID" value="RSH87431.1"/>
    <property type="molecule type" value="Genomic_DNA"/>
</dbReference>
<feature type="compositionally biased region" description="Low complexity" evidence="1">
    <location>
        <begin position="216"/>
        <end position="249"/>
    </location>
</feature>
<reference evidence="2 3" key="1">
    <citation type="submission" date="2018-11" db="EMBL/GenBank/DDBJ databases">
        <title>Genome sequence of Saitozyma podzolica DSM 27192.</title>
        <authorList>
            <person name="Aliyu H."/>
            <person name="Gorte O."/>
            <person name="Ochsenreither K."/>
        </authorList>
    </citation>
    <scope>NUCLEOTIDE SEQUENCE [LARGE SCALE GENOMIC DNA]</scope>
    <source>
        <strain evidence="2 3">DSM 27192</strain>
    </source>
</reference>
<accession>A0A427Y8L5</accession>
<protein>
    <submittedName>
        <fullName evidence="2">Uncharacterized protein</fullName>
    </submittedName>
</protein>
<gene>
    <name evidence="2" type="ORF">EHS25_003341</name>
</gene>
<feature type="region of interest" description="Disordered" evidence="1">
    <location>
        <begin position="212"/>
        <end position="254"/>
    </location>
</feature>
<feature type="compositionally biased region" description="Pro residues" evidence="1">
    <location>
        <begin position="1"/>
        <end position="10"/>
    </location>
</feature>
<evidence type="ECO:0000256" key="1">
    <source>
        <dbReference type="SAM" id="MobiDB-lite"/>
    </source>
</evidence>
<evidence type="ECO:0000313" key="2">
    <source>
        <dbReference type="EMBL" id="RSH87431.1"/>
    </source>
</evidence>
<evidence type="ECO:0000313" key="3">
    <source>
        <dbReference type="Proteomes" id="UP000279259"/>
    </source>
</evidence>
<dbReference type="OrthoDB" id="2563893at2759"/>
<organism evidence="2 3">
    <name type="scientific">Saitozyma podzolica</name>
    <dbReference type="NCBI Taxonomy" id="1890683"/>
    <lineage>
        <taxon>Eukaryota</taxon>
        <taxon>Fungi</taxon>
        <taxon>Dikarya</taxon>
        <taxon>Basidiomycota</taxon>
        <taxon>Agaricomycotina</taxon>
        <taxon>Tremellomycetes</taxon>
        <taxon>Tremellales</taxon>
        <taxon>Trimorphomycetaceae</taxon>
        <taxon>Saitozyma</taxon>
    </lineage>
</organism>
<feature type="compositionally biased region" description="Low complexity" evidence="1">
    <location>
        <begin position="33"/>
        <end position="58"/>
    </location>
</feature>
<feature type="region of interest" description="Disordered" evidence="1">
    <location>
        <begin position="1"/>
        <end position="62"/>
    </location>
</feature>
<proteinExistence type="predicted"/>
<sequence length="291" mass="31513">MPLQPSPPSLAPTHLSAISAAPVPRRSPNGPLTAACSSSSSSSAASSSATTSPRAISSPRRIAMSEARRNAKLRAKAMEGPFNSVNSRNTTALDLPICSRQYGRTGIPCHRPQTGLSLFCSWHSCNALLADGTRCINEVADPKCGRICDEGYHRENARSSVIDDLLVIRRHHDAQEAALAEYERHQSLLAFDWQFPDLATSSLCALPVSESTTLCRPPSSSSSSSSSRSSSSPTVVSSATSTTTSPAPSRKQLEEEHKWVEFECERRWVEGWYREPSRGRSAEDEVAVEGR</sequence>
<comment type="caution">
    <text evidence="2">The sequence shown here is derived from an EMBL/GenBank/DDBJ whole genome shotgun (WGS) entry which is preliminary data.</text>
</comment>
<keyword evidence="3" id="KW-1185">Reference proteome</keyword>
<name>A0A427Y8L5_9TREE</name>